<dbReference type="EMBL" id="JACRIW010000092">
    <property type="protein sequence ID" value="MBI5170408.1"/>
    <property type="molecule type" value="Genomic_DNA"/>
</dbReference>
<dbReference type="Proteomes" id="UP000696931">
    <property type="component" value="Unassembled WGS sequence"/>
</dbReference>
<dbReference type="AlphaFoldDB" id="A0A933SHG9"/>
<dbReference type="GO" id="GO:0008652">
    <property type="term" value="P:amino acid biosynthetic process"/>
    <property type="evidence" value="ECO:0007669"/>
    <property type="project" value="UniProtKB-KW"/>
</dbReference>
<evidence type="ECO:0000256" key="4">
    <source>
        <dbReference type="ARBA" id="ARBA00011193"/>
    </source>
</evidence>
<comment type="caution">
    <text evidence="11">The sequence shown here is derived from an EMBL/GenBank/DDBJ whole genome shotgun (WGS) entry which is preliminary data.</text>
</comment>
<dbReference type="EC" id="4.2.1.10" evidence="5 7"/>
<feature type="site" description="Transition state stabilizer" evidence="7 10">
    <location>
        <position position="18"/>
    </location>
</feature>
<comment type="catalytic activity">
    <reaction evidence="1 7">
        <text>3-dehydroquinate = 3-dehydroshikimate + H2O</text>
        <dbReference type="Rhea" id="RHEA:21096"/>
        <dbReference type="ChEBI" id="CHEBI:15377"/>
        <dbReference type="ChEBI" id="CHEBI:16630"/>
        <dbReference type="ChEBI" id="CHEBI:32364"/>
        <dbReference type="EC" id="4.2.1.10"/>
    </reaction>
</comment>
<dbReference type="GO" id="GO:0009073">
    <property type="term" value="P:aromatic amino acid family biosynthetic process"/>
    <property type="evidence" value="ECO:0007669"/>
    <property type="project" value="UniProtKB-KW"/>
</dbReference>
<reference evidence="11" key="1">
    <citation type="submission" date="2020-07" db="EMBL/GenBank/DDBJ databases">
        <title>Huge and variable diversity of episymbiotic CPR bacteria and DPANN archaea in groundwater ecosystems.</title>
        <authorList>
            <person name="He C.Y."/>
            <person name="Keren R."/>
            <person name="Whittaker M."/>
            <person name="Farag I.F."/>
            <person name="Doudna J."/>
            <person name="Cate J.H.D."/>
            <person name="Banfield J.F."/>
        </authorList>
    </citation>
    <scope>NUCLEOTIDE SEQUENCE</scope>
    <source>
        <strain evidence="11">NC_groundwater_1813_Pr3_B-0.1um_71_17</strain>
    </source>
</reference>
<comment type="subunit">
    <text evidence="4 7">Homododecamer.</text>
</comment>
<gene>
    <name evidence="7 11" type="primary">aroQ</name>
    <name evidence="11" type="ORF">HZA61_13040</name>
</gene>
<evidence type="ECO:0000256" key="9">
    <source>
        <dbReference type="PIRSR" id="PIRSR001399-2"/>
    </source>
</evidence>
<evidence type="ECO:0000256" key="3">
    <source>
        <dbReference type="ARBA" id="ARBA00011037"/>
    </source>
</evidence>
<keyword evidence="6 7" id="KW-0456">Lyase</keyword>
<dbReference type="InterPro" id="IPR001874">
    <property type="entry name" value="DHquinase_II"/>
</dbReference>
<dbReference type="NCBIfam" id="TIGR01088">
    <property type="entry name" value="aroQ"/>
    <property type="match status" value="1"/>
</dbReference>
<feature type="binding site" evidence="7 9">
    <location>
        <position position="74"/>
    </location>
    <ligand>
        <name>substrate</name>
    </ligand>
</feature>
<evidence type="ECO:0000313" key="12">
    <source>
        <dbReference type="Proteomes" id="UP000696931"/>
    </source>
</evidence>
<proteinExistence type="inferred from homology"/>
<dbReference type="NCBIfam" id="NF003807">
    <property type="entry name" value="PRK05395.1-4"/>
    <property type="match status" value="1"/>
</dbReference>
<feature type="active site" description="Proton acceptor" evidence="7 8">
    <location>
        <position position="23"/>
    </location>
</feature>
<evidence type="ECO:0000256" key="7">
    <source>
        <dbReference type="HAMAP-Rule" id="MF_00169"/>
    </source>
</evidence>
<keyword evidence="7" id="KW-0057">Aromatic amino acid biosynthesis</keyword>
<accession>A0A933SHG9</accession>
<keyword evidence="7" id="KW-0028">Amino-acid biosynthesis</keyword>
<feature type="active site" description="Proton donor" evidence="7 8">
    <location>
        <position position="100"/>
    </location>
</feature>
<organism evidence="11 12">
    <name type="scientific">Eiseniibacteriota bacterium</name>
    <dbReference type="NCBI Taxonomy" id="2212470"/>
    <lineage>
        <taxon>Bacteria</taxon>
        <taxon>Candidatus Eiseniibacteriota</taxon>
    </lineage>
</organism>
<dbReference type="InterPro" id="IPR036441">
    <property type="entry name" value="DHquinase_II_sf"/>
</dbReference>
<dbReference type="PROSITE" id="PS01029">
    <property type="entry name" value="DEHYDROQUINASE_II"/>
    <property type="match status" value="1"/>
</dbReference>
<evidence type="ECO:0000256" key="2">
    <source>
        <dbReference type="ARBA" id="ARBA00004902"/>
    </source>
</evidence>
<sequence>MPRILILHGPNLHALGTREPEVYGRVTLADVETRLTALARELGSEVEFFHSNHEGLLIDALYQARGRFHGVVINPGGLTHTSVALRDAVRGAGLPTVEVHVSNPLTREEFRHTSLISGVALGTVQGFGVDSYLLGLRALHQHLSHGQS</sequence>
<comment type="pathway">
    <text evidence="2 7">Metabolic intermediate biosynthesis; chorismate biosynthesis; chorismate from D-erythrose 4-phosphate and phosphoenolpyruvate: step 3/7.</text>
</comment>
<dbReference type="SUPFAM" id="SSF52304">
    <property type="entry name" value="Type II 3-dehydroquinate dehydratase"/>
    <property type="match status" value="1"/>
</dbReference>
<dbReference type="GO" id="GO:0003855">
    <property type="term" value="F:3-dehydroquinate dehydratase activity"/>
    <property type="evidence" value="ECO:0007669"/>
    <property type="project" value="UniProtKB-UniRule"/>
</dbReference>
<feature type="binding site" evidence="7 9">
    <location>
        <position position="111"/>
    </location>
    <ligand>
        <name>substrate</name>
    </ligand>
</feature>
<protein>
    <recommendedName>
        <fullName evidence="5 7">3-dehydroquinate dehydratase</fullName>
        <shortName evidence="7">3-dehydroquinase</shortName>
        <ecNumber evidence="5 7">4.2.1.10</ecNumber>
    </recommendedName>
    <alternativeName>
        <fullName evidence="7">Type II DHQase</fullName>
    </alternativeName>
</protein>
<dbReference type="GO" id="GO:0009423">
    <property type="term" value="P:chorismate biosynthetic process"/>
    <property type="evidence" value="ECO:0007669"/>
    <property type="project" value="UniProtKB-UniRule"/>
</dbReference>
<evidence type="ECO:0000256" key="6">
    <source>
        <dbReference type="ARBA" id="ARBA00023239"/>
    </source>
</evidence>
<dbReference type="PANTHER" id="PTHR21272">
    <property type="entry name" value="CATABOLIC 3-DEHYDROQUINASE"/>
    <property type="match status" value="1"/>
</dbReference>
<dbReference type="CDD" id="cd00466">
    <property type="entry name" value="DHQase_II"/>
    <property type="match status" value="1"/>
</dbReference>
<dbReference type="InterPro" id="IPR018509">
    <property type="entry name" value="DHquinase_II_CS"/>
</dbReference>
<evidence type="ECO:0000256" key="8">
    <source>
        <dbReference type="PIRSR" id="PIRSR001399-1"/>
    </source>
</evidence>
<feature type="binding site" evidence="7 9">
    <location>
        <position position="87"/>
    </location>
    <ligand>
        <name>substrate</name>
    </ligand>
</feature>
<evidence type="ECO:0000256" key="5">
    <source>
        <dbReference type="ARBA" id="ARBA00012060"/>
    </source>
</evidence>
<dbReference type="PIRSF" id="PIRSF001399">
    <property type="entry name" value="DHquinase_II"/>
    <property type="match status" value="1"/>
</dbReference>
<dbReference type="NCBIfam" id="NF003806">
    <property type="entry name" value="PRK05395.1-3"/>
    <property type="match status" value="1"/>
</dbReference>
<comment type="function">
    <text evidence="7">Catalyzes a trans-dehydration via an enolate intermediate.</text>
</comment>
<dbReference type="PANTHER" id="PTHR21272:SF3">
    <property type="entry name" value="CATABOLIC 3-DEHYDROQUINASE"/>
    <property type="match status" value="1"/>
</dbReference>
<dbReference type="NCBIfam" id="NF003805">
    <property type="entry name" value="PRK05395.1-2"/>
    <property type="match status" value="1"/>
</dbReference>
<comment type="similarity">
    <text evidence="3 7">Belongs to the type-II 3-dehydroquinase family.</text>
</comment>
<evidence type="ECO:0000313" key="11">
    <source>
        <dbReference type="EMBL" id="MBI5170408.1"/>
    </source>
</evidence>
<dbReference type="GO" id="GO:0019631">
    <property type="term" value="P:quinate catabolic process"/>
    <property type="evidence" value="ECO:0007669"/>
    <property type="project" value="TreeGrafter"/>
</dbReference>
<dbReference type="Pfam" id="PF01220">
    <property type="entry name" value="DHquinase_II"/>
    <property type="match status" value="1"/>
</dbReference>
<evidence type="ECO:0000256" key="10">
    <source>
        <dbReference type="PIRSR" id="PIRSR001399-3"/>
    </source>
</evidence>
<feature type="binding site" evidence="7 9">
    <location>
        <begin position="101"/>
        <end position="102"/>
    </location>
    <ligand>
        <name>substrate</name>
    </ligand>
</feature>
<dbReference type="HAMAP" id="MF_00169">
    <property type="entry name" value="AroQ"/>
    <property type="match status" value="1"/>
</dbReference>
<name>A0A933SHG9_UNCEI</name>
<dbReference type="Gene3D" id="3.40.50.9100">
    <property type="entry name" value="Dehydroquinase, class II"/>
    <property type="match status" value="1"/>
</dbReference>
<feature type="binding site" evidence="7 9">
    <location>
        <position position="80"/>
    </location>
    <ligand>
        <name>substrate</name>
    </ligand>
</feature>
<evidence type="ECO:0000256" key="1">
    <source>
        <dbReference type="ARBA" id="ARBA00001864"/>
    </source>
</evidence>